<evidence type="ECO:0000256" key="1">
    <source>
        <dbReference type="ARBA" id="ARBA00004167"/>
    </source>
</evidence>
<dbReference type="PROSITE" id="PS52015">
    <property type="entry name" value="TONB_CTD"/>
    <property type="match status" value="1"/>
</dbReference>
<keyword evidence="6" id="KW-0732">Signal</keyword>
<organism evidence="8 9">
    <name type="scientific">Eiseniibacteriota bacterium</name>
    <dbReference type="NCBI Taxonomy" id="2212470"/>
    <lineage>
        <taxon>Bacteria</taxon>
        <taxon>Candidatus Eiseniibacteriota</taxon>
    </lineage>
</organism>
<evidence type="ECO:0000256" key="5">
    <source>
        <dbReference type="SAM" id="MobiDB-lite"/>
    </source>
</evidence>
<feature type="chain" id="PRO_5021820408" evidence="6">
    <location>
        <begin position="18"/>
        <end position="218"/>
    </location>
</feature>
<dbReference type="Pfam" id="PF13103">
    <property type="entry name" value="TonB_2"/>
    <property type="match status" value="1"/>
</dbReference>
<evidence type="ECO:0000259" key="7">
    <source>
        <dbReference type="PROSITE" id="PS52015"/>
    </source>
</evidence>
<dbReference type="GO" id="GO:0016020">
    <property type="term" value="C:membrane"/>
    <property type="evidence" value="ECO:0007669"/>
    <property type="project" value="UniProtKB-SubCell"/>
</dbReference>
<reference evidence="8 9" key="1">
    <citation type="journal article" date="2019" name="Nat. Microbiol.">
        <title>Mediterranean grassland soil C-N compound turnover is dependent on rainfall and depth, and is mediated by genomically divergent microorganisms.</title>
        <authorList>
            <person name="Diamond S."/>
            <person name="Andeer P.F."/>
            <person name="Li Z."/>
            <person name="Crits-Christoph A."/>
            <person name="Burstein D."/>
            <person name="Anantharaman K."/>
            <person name="Lane K.R."/>
            <person name="Thomas B.C."/>
            <person name="Pan C."/>
            <person name="Northen T.R."/>
            <person name="Banfield J.F."/>
        </authorList>
    </citation>
    <scope>NUCLEOTIDE SEQUENCE [LARGE SCALE GENOMIC DNA]</scope>
    <source>
        <strain evidence="8">WS_3</strain>
    </source>
</reference>
<feature type="compositionally biased region" description="Pro residues" evidence="5">
    <location>
        <begin position="51"/>
        <end position="62"/>
    </location>
</feature>
<keyword evidence="4" id="KW-0472">Membrane</keyword>
<dbReference type="SUPFAM" id="SSF74653">
    <property type="entry name" value="TolA/TonB C-terminal domain"/>
    <property type="match status" value="1"/>
</dbReference>
<dbReference type="InterPro" id="IPR037682">
    <property type="entry name" value="TonB_C"/>
</dbReference>
<evidence type="ECO:0000256" key="2">
    <source>
        <dbReference type="ARBA" id="ARBA00022692"/>
    </source>
</evidence>
<comment type="caution">
    <text evidence="8">The sequence shown here is derived from an EMBL/GenBank/DDBJ whole genome shotgun (WGS) entry which is preliminary data.</text>
</comment>
<evidence type="ECO:0000313" key="9">
    <source>
        <dbReference type="Proteomes" id="UP000320184"/>
    </source>
</evidence>
<keyword evidence="2" id="KW-0812">Transmembrane</keyword>
<proteinExistence type="predicted"/>
<feature type="domain" description="TonB C-terminal" evidence="7">
    <location>
        <begin position="127"/>
        <end position="218"/>
    </location>
</feature>
<comment type="subcellular location">
    <subcellularLocation>
        <location evidence="1">Membrane</location>
        <topology evidence="1">Single-pass membrane protein</topology>
    </subcellularLocation>
</comment>
<feature type="region of interest" description="Disordered" evidence="5">
    <location>
        <begin position="46"/>
        <end position="105"/>
    </location>
</feature>
<dbReference type="Proteomes" id="UP000320184">
    <property type="component" value="Unassembled WGS sequence"/>
</dbReference>
<evidence type="ECO:0000313" key="8">
    <source>
        <dbReference type="EMBL" id="TMQ53442.1"/>
    </source>
</evidence>
<dbReference type="EMBL" id="VBOT01000017">
    <property type="protein sequence ID" value="TMQ53442.1"/>
    <property type="molecule type" value="Genomic_DNA"/>
</dbReference>
<dbReference type="GO" id="GO:0055085">
    <property type="term" value="P:transmembrane transport"/>
    <property type="evidence" value="ECO:0007669"/>
    <property type="project" value="InterPro"/>
</dbReference>
<gene>
    <name evidence="8" type="ORF">E6K73_01305</name>
</gene>
<protein>
    <submittedName>
        <fullName evidence="8">TonB family protein</fullName>
    </submittedName>
</protein>
<evidence type="ECO:0000256" key="4">
    <source>
        <dbReference type="ARBA" id="ARBA00023136"/>
    </source>
</evidence>
<dbReference type="Gene3D" id="3.30.1150.10">
    <property type="match status" value="1"/>
</dbReference>
<dbReference type="NCBIfam" id="TIGR01352">
    <property type="entry name" value="tonB_Cterm"/>
    <property type="match status" value="1"/>
</dbReference>
<feature type="signal peptide" evidence="6">
    <location>
        <begin position="1"/>
        <end position="17"/>
    </location>
</feature>
<sequence>MRGSVMGSGLAHGAVLAALFALQASSPLVVPGPEVVQVALVDPTSTTVAVQPPPPKPEPEQSPAPEVQASEDVGVKLTPPKPPKRTKPKQEERAPETPAPALPYASVGNAGLKGQISVDAGDFEFTYYLVLVRNRVAQNWMPPAGLVSAGQPVHAVVYFTIGRGGEVSAVRVESSSGVEFFDGSALRAVTISDPLPPLPLGFSGSSLGVHFGFEYAGP</sequence>
<name>A0A538SPZ6_UNCEI</name>
<keyword evidence="3" id="KW-1133">Transmembrane helix</keyword>
<dbReference type="AlphaFoldDB" id="A0A538SPZ6"/>
<evidence type="ECO:0000256" key="6">
    <source>
        <dbReference type="SAM" id="SignalP"/>
    </source>
</evidence>
<dbReference type="InterPro" id="IPR006260">
    <property type="entry name" value="TonB/TolA_C"/>
</dbReference>
<evidence type="ECO:0000256" key="3">
    <source>
        <dbReference type="ARBA" id="ARBA00022989"/>
    </source>
</evidence>
<accession>A0A538SPZ6</accession>